<proteinExistence type="predicted"/>
<dbReference type="InterPro" id="IPR043854">
    <property type="entry name" value="DUF5816"/>
</dbReference>
<feature type="domain" description="N-acetyltransferase" evidence="3">
    <location>
        <begin position="1"/>
        <end position="161"/>
    </location>
</feature>
<dbReference type="InterPro" id="IPR000182">
    <property type="entry name" value="GNAT_dom"/>
</dbReference>
<dbReference type="Pfam" id="PF19133">
    <property type="entry name" value="DUF5816"/>
    <property type="match status" value="1"/>
</dbReference>
<evidence type="ECO:0000256" key="2">
    <source>
        <dbReference type="ARBA" id="ARBA00023315"/>
    </source>
</evidence>
<evidence type="ECO:0000259" key="3">
    <source>
        <dbReference type="PROSITE" id="PS51186"/>
    </source>
</evidence>
<dbReference type="RefSeq" id="WP_338006931.1">
    <property type="nucleotide sequence ID" value="NZ_JAOPKB010000001.1"/>
</dbReference>
<protein>
    <submittedName>
        <fullName evidence="4">GNAT family N-acetyltransferase</fullName>
    </submittedName>
</protein>
<sequence length="259" mass="28803">MNLREATEDDLETVRSIAHSSLSSSYSHFLDEETIDDAVEQWYGESLADDMANEDFLVLVAEEDGEVVAFSQSEFVGDGHNTGQILWIHVDPDARGSGTGVRLLARTREELLESGAEHIRATVLEDNETGNEFYDSHGFERSGTIEVDIGEETYTENVFVESESDDDDSDGDGDGDDSWRALEEVTVDDESVFVSYGEVARGSDAPFYTAYEHEDSTSRYGWFCGNCDSLDNAMDSMGRIQCNSCGNHRKATRWDASYL</sequence>
<evidence type="ECO:0000313" key="5">
    <source>
        <dbReference type="Proteomes" id="UP001320972"/>
    </source>
</evidence>
<reference evidence="4 5" key="1">
    <citation type="submission" date="2022-09" db="EMBL/GenBank/DDBJ databases">
        <title>Enrichment on poylsaccharides allowed isolation of novel metabolic and taxonomic groups of Haloarchaea.</title>
        <authorList>
            <person name="Sorokin D.Y."/>
            <person name="Elcheninov A.G."/>
            <person name="Khizhniak T.V."/>
            <person name="Kolganova T.V."/>
            <person name="Kublanov I.V."/>
        </authorList>
    </citation>
    <scope>NUCLEOTIDE SEQUENCE [LARGE SCALE GENOMIC DNA]</scope>
    <source>
        <strain evidence="4 5">AArc-m2/3/4</strain>
    </source>
</reference>
<organism evidence="4 5">
    <name type="scientific">Natronoglomus mannanivorans</name>
    <dbReference type="NCBI Taxonomy" id="2979990"/>
    <lineage>
        <taxon>Archaea</taxon>
        <taxon>Methanobacteriati</taxon>
        <taxon>Methanobacteriota</taxon>
        <taxon>Stenosarchaea group</taxon>
        <taxon>Halobacteria</taxon>
        <taxon>Halobacteriales</taxon>
        <taxon>Natrialbaceae</taxon>
        <taxon>Natronoglomus</taxon>
    </lineage>
</organism>
<evidence type="ECO:0000313" key="4">
    <source>
        <dbReference type="EMBL" id="MCU4971733.1"/>
    </source>
</evidence>
<dbReference type="EMBL" id="JAOPKB010000001">
    <property type="protein sequence ID" value="MCU4971733.1"/>
    <property type="molecule type" value="Genomic_DNA"/>
</dbReference>
<accession>A0ABT2Q9X5</accession>
<dbReference type="PANTHER" id="PTHR43877">
    <property type="entry name" value="AMINOALKYLPHOSPHONATE N-ACETYLTRANSFERASE-RELATED-RELATED"/>
    <property type="match status" value="1"/>
</dbReference>
<dbReference type="CDD" id="cd04301">
    <property type="entry name" value="NAT_SF"/>
    <property type="match status" value="1"/>
</dbReference>
<dbReference type="InterPro" id="IPR050832">
    <property type="entry name" value="Bact_Acetyltransf"/>
</dbReference>
<dbReference type="InterPro" id="IPR016181">
    <property type="entry name" value="Acyl_CoA_acyltransferase"/>
</dbReference>
<keyword evidence="5" id="KW-1185">Reference proteome</keyword>
<dbReference type="Proteomes" id="UP001320972">
    <property type="component" value="Unassembled WGS sequence"/>
</dbReference>
<keyword evidence="2" id="KW-0012">Acyltransferase</keyword>
<comment type="caution">
    <text evidence="4">The sequence shown here is derived from an EMBL/GenBank/DDBJ whole genome shotgun (WGS) entry which is preliminary data.</text>
</comment>
<dbReference type="SUPFAM" id="SSF55729">
    <property type="entry name" value="Acyl-CoA N-acyltransferases (Nat)"/>
    <property type="match status" value="1"/>
</dbReference>
<gene>
    <name evidence="4" type="ORF">OB955_03145</name>
</gene>
<dbReference type="Pfam" id="PF00583">
    <property type="entry name" value="Acetyltransf_1"/>
    <property type="match status" value="1"/>
</dbReference>
<keyword evidence="1" id="KW-0808">Transferase</keyword>
<dbReference type="Gene3D" id="3.40.630.30">
    <property type="match status" value="1"/>
</dbReference>
<dbReference type="PROSITE" id="PS51186">
    <property type="entry name" value="GNAT"/>
    <property type="match status" value="1"/>
</dbReference>
<evidence type="ECO:0000256" key="1">
    <source>
        <dbReference type="ARBA" id="ARBA00022679"/>
    </source>
</evidence>
<name>A0ABT2Q9X5_9EURY</name>